<dbReference type="PANTHER" id="PTHR42770:SF7">
    <property type="entry name" value="MEMBRANE PROTEIN"/>
    <property type="match status" value="1"/>
</dbReference>
<keyword evidence="9" id="KW-1185">Reference proteome</keyword>
<keyword evidence="5 7" id="KW-0472">Membrane</keyword>
<evidence type="ECO:0000256" key="4">
    <source>
        <dbReference type="ARBA" id="ARBA00022989"/>
    </source>
</evidence>
<feature type="transmembrane region" description="Helical" evidence="7">
    <location>
        <begin position="177"/>
        <end position="195"/>
    </location>
</feature>
<evidence type="ECO:0000256" key="1">
    <source>
        <dbReference type="ARBA" id="ARBA00004651"/>
    </source>
</evidence>
<feature type="transmembrane region" description="Helical" evidence="7">
    <location>
        <begin position="53"/>
        <end position="73"/>
    </location>
</feature>
<feature type="transmembrane region" description="Helical" evidence="7">
    <location>
        <begin position="207"/>
        <end position="227"/>
    </location>
</feature>
<evidence type="ECO:0000313" key="8">
    <source>
        <dbReference type="EMBL" id="MDR7346088.1"/>
    </source>
</evidence>
<evidence type="ECO:0000313" key="9">
    <source>
        <dbReference type="Proteomes" id="UP001183794"/>
    </source>
</evidence>
<dbReference type="PANTHER" id="PTHR42770">
    <property type="entry name" value="AMINO ACID TRANSPORTER-RELATED"/>
    <property type="match status" value="1"/>
</dbReference>
<dbReference type="EMBL" id="JAVDYJ010000001">
    <property type="protein sequence ID" value="MDR7346088.1"/>
    <property type="molecule type" value="Genomic_DNA"/>
</dbReference>
<keyword evidence="3 7" id="KW-0812">Transmembrane</keyword>
<gene>
    <name evidence="8" type="ORF">J2S62_000345</name>
</gene>
<evidence type="ECO:0000256" key="3">
    <source>
        <dbReference type="ARBA" id="ARBA00022692"/>
    </source>
</evidence>
<dbReference type="RefSeq" id="WP_310170573.1">
    <property type="nucleotide sequence ID" value="NZ_BAABHE010000002.1"/>
</dbReference>
<evidence type="ECO:0000256" key="5">
    <source>
        <dbReference type="ARBA" id="ARBA00023136"/>
    </source>
</evidence>
<dbReference type="InterPro" id="IPR002293">
    <property type="entry name" value="AA/rel_permease1"/>
</dbReference>
<feature type="transmembrane region" description="Helical" evidence="7">
    <location>
        <begin position="413"/>
        <end position="433"/>
    </location>
</feature>
<sequence>MTQEAAQHPTPSVEDRFKRSLGSLEVFFIGFGAMIGFGWVTLTAGWLSDAGTLGAVSAFVIGTGIMALVGLVYSEMVSAMPLAGGEHNYLLRGFGPRLAFIGSWGIVGGYISVVAFEAVAIPRTIAYIIPQVNSIPLWTVADFEVHLIWALIGVVTAILLTLLNIRGIKQASFFQTSIVLFVIVMALALVVLSLMEGDRGNMDPLFTGGSAGIITVLVVVPFMFVGFDVIPQSAEEVKIEPRNIGRLVVFSVAMAGLFYVTILLTTSSALPAAEMGDFDLATADAMGVLAGNEFWSNVVVAGGLAGLLTSWNAFLIGASRLIWAMAHSGMLPTWFAKLHPKHKTPVNALLFIGGLSIIAPFFGEQMMVWLVDSGSPSIVITYILVSVVFLMLRKKEPNMKRPMRIGGQRNNTLGIVVGVATVILTIGLLSLYVPGMPADLDTPTYIMFGLWWLLGLVFLLRIPGGIKPGINAEEDLVAELASRGRGPKAVRKGSERRTQPPQ</sequence>
<evidence type="ECO:0000256" key="7">
    <source>
        <dbReference type="SAM" id="Phobius"/>
    </source>
</evidence>
<feature type="transmembrane region" description="Helical" evidence="7">
    <location>
        <begin position="247"/>
        <end position="270"/>
    </location>
</feature>
<feature type="transmembrane region" description="Helical" evidence="7">
    <location>
        <begin position="26"/>
        <end position="47"/>
    </location>
</feature>
<dbReference type="Pfam" id="PF13520">
    <property type="entry name" value="AA_permease_2"/>
    <property type="match status" value="1"/>
</dbReference>
<protein>
    <submittedName>
        <fullName evidence="8">Amino acid transporter</fullName>
    </submittedName>
</protein>
<dbReference type="InterPro" id="IPR050367">
    <property type="entry name" value="APC_superfamily"/>
</dbReference>
<feature type="compositionally biased region" description="Basic and acidic residues" evidence="6">
    <location>
        <begin position="492"/>
        <end position="502"/>
    </location>
</feature>
<evidence type="ECO:0000256" key="2">
    <source>
        <dbReference type="ARBA" id="ARBA00022475"/>
    </source>
</evidence>
<reference evidence="8 9" key="1">
    <citation type="submission" date="2023-07" db="EMBL/GenBank/DDBJ databases">
        <title>Sequencing the genomes of 1000 actinobacteria strains.</title>
        <authorList>
            <person name="Klenk H.-P."/>
        </authorList>
    </citation>
    <scope>NUCLEOTIDE SEQUENCE [LARGE SCALE GENOMIC DNA]</scope>
    <source>
        <strain evidence="8 9">DSM 22966</strain>
    </source>
</reference>
<comment type="caution">
    <text evidence="8">The sequence shown here is derived from an EMBL/GenBank/DDBJ whole genome shotgun (WGS) entry which is preliminary data.</text>
</comment>
<name>A0ABU2AXK3_9MICC</name>
<keyword evidence="2" id="KW-1003">Cell membrane</keyword>
<feature type="transmembrane region" description="Helical" evidence="7">
    <location>
        <begin position="146"/>
        <end position="165"/>
    </location>
</feature>
<feature type="transmembrane region" description="Helical" evidence="7">
    <location>
        <begin position="294"/>
        <end position="323"/>
    </location>
</feature>
<organism evidence="8 9">
    <name type="scientific">Enteractinococcus fodinae</name>
    <dbReference type="NCBI Taxonomy" id="684663"/>
    <lineage>
        <taxon>Bacteria</taxon>
        <taxon>Bacillati</taxon>
        <taxon>Actinomycetota</taxon>
        <taxon>Actinomycetes</taxon>
        <taxon>Micrococcales</taxon>
        <taxon>Micrococcaceae</taxon>
    </lineage>
</organism>
<comment type="subcellular location">
    <subcellularLocation>
        <location evidence="1">Cell membrane</location>
        <topology evidence="1">Multi-pass membrane protein</topology>
    </subcellularLocation>
</comment>
<dbReference type="Gene3D" id="1.20.1740.10">
    <property type="entry name" value="Amino acid/polyamine transporter I"/>
    <property type="match status" value="1"/>
</dbReference>
<dbReference type="Proteomes" id="UP001183794">
    <property type="component" value="Unassembled WGS sequence"/>
</dbReference>
<proteinExistence type="predicted"/>
<keyword evidence="4 7" id="KW-1133">Transmembrane helix</keyword>
<feature type="transmembrane region" description="Helical" evidence="7">
    <location>
        <begin position="94"/>
        <end position="116"/>
    </location>
</feature>
<feature type="transmembrane region" description="Helical" evidence="7">
    <location>
        <begin position="445"/>
        <end position="462"/>
    </location>
</feature>
<feature type="transmembrane region" description="Helical" evidence="7">
    <location>
        <begin position="374"/>
        <end position="392"/>
    </location>
</feature>
<dbReference type="PIRSF" id="PIRSF006060">
    <property type="entry name" value="AA_transporter"/>
    <property type="match status" value="1"/>
</dbReference>
<feature type="region of interest" description="Disordered" evidence="6">
    <location>
        <begin position="482"/>
        <end position="502"/>
    </location>
</feature>
<accession>A0ABU2AXK3</accession>
<evidence type="ECO:0000256" key="6">
    <source>
        <dbReference type="SAM" id="MobiDB-lite"/>
    </source>
</evidence>
<feature type="transmembrane region" description="Helical" evidence="7">
    <location>
        <begin position="344"/>
        <end position="362"/>
    </location>
</feature>